<sequence length="168" mass="19120">MKWILPFRYISLVATAFSMIGSIFLFYLGSYKTYTAIVNYFQKNLPEEYSHLSDAEVALVGIVEAVDTFLFGLVLLILACGIYRIFVLGVSQPDNEQEASNNPHSNSWWHISTVTELKALLLEIVIVILAVLFLKSILLEQMTWELLIMPLGALFLAIILYLFKKMPH</sequence>
<reference evidence="2" key="1">
    <citation type="submission" date="2022-12" db="EMBL/GenBank/DDBJ databases">
        <title>Bacterial isolates from different developmental stages of Nematostella vectensis.</title>
        <authorList>
            <person name="Fraune S."/>
        </authorList>
    </citation>
    <scope>NUCLEOTIDE SEQUENCE</scope>
    <source>
        <strain evidence="2">G21630-S1</strain>
    </source>
</reference>
<evidence type="ECO:0000313" key="2">
    <source>
        <dbReference type="EMBL" id="MCZ4279233.1"/>
    </source>
</evidence>
<dbReference type="RefSeq" id="WP_269421448.1">
    <property type="nucleotide sequence ID" value="NZ_JAPWGY010000001.1"/>
</dbReference>
<accession>A0ABT4LDQ4</accession>
<keyword evidence="1" id="KW-0472">Membrane</keyword>
<keyword evidence="3" id="KW-1185">Reference proteome</keyword>
<dbReference type="Proteomes" id="UP001069802">
    <property type="component" value="Unassembled WGS sequence"/>
</dbReference>
<name>A0ABT4LDQ4_9PROT</name>
<keyword evidence="1" id="KW-0812">Transmembrane</keyword>
<feature type="transmembrane region" description="Helical" evidence="1">
    <location>
        <begin position="7"/>
        <end position="28"/>
    </location>
</feature>
<dbReference type="PANTHER" id="PTHR31721:SF4">
    <property type="entry name" value="OS06G0710300 PROTEIN"/>
    <property type="match status" value="1"/>
</dbReference>
<feature type="transmembrane region" description="Helical" evidence="1">
    <location>
        <begin position="119"/>
        <end position="138"/>
    </location>
</feature>
<organism evidence="2 3">
    <name type="scientific">Kiloniella laminariae</name>
    <dbReference type="NCBI Taxonomy" id="454162"/>
    <lineage>
        <taxon>Bacteria</taxon>
        <taxon>Pseudomonadati</taxon>
        <taxon>Pseudomonadota</taxon>
        <taxon>Alphaproteobacteria</taxon>
        <taxon>Rhodospirillales</taxon>
        <taxon>Kiloniellaceae</taxon>
        <taxon>Kiloniella</taxon>
    </lineage>
</organism>
<comment type="caution">
    <text evidence="2">The sequence shown here is derived from an EMBL/GenBank/DDBJ whole genome shotgun (WGS) entry which is preliminary data.</text>
</comment>
<dbReference type="InterPro" id="IPR005134">
    <property type="entry name" value="UPF0114"/>
</dbReference>
<dbReference type="Pfam" id="PF03350">
    <property type="entry name" value="UPF0114"/>
    <property type="match status" value="1"/>
</dbReference>
<proteinExistence type="predicted"/>
<dbReference type="PANTHER" id="PTHR31721">
    <property type="entry name" value="OS06G0710300 PROTEIN"/>
    <property type="match status" value="1"/>
</dbReference>
<gene>
    <name evidence="2" type="ORF">O4H49_00495</name>
</gene>
<dbReference type="EMBL" id="JAPWGY010000001">
    <property type="protein sequence ID" value="MCZ4279233.1"/>
    <property type="molecule type" value="Genomic_DNA"/>
</dbReference>
<feature type="transmembrane region" description="Helical" evidence="1">
    <location>
        <begin position="69"/>
        <end position="90"/>
    </location>
</feature>
<keyword evidence="1" id="KW-1133">Transmembrane helix</keyword>
<evidence type="ECO:0000256" key="1">
    <source>
        <dbReference type="SAM" id="Phobius"/>
    </source>
</evidence>
<protein>
    <submittedName>
        <fullName evidence="2">YqhA family protein</fullName>
    </submittedName>
</protein>
<evidence type="ECO:0000313" key="3">
    <source>
        <dbReference type="Proteomes" id="UP001069802"/>
    </source>
</evidence>
<feature type="transmembrane region" description="Helical" evidence="1">
    <location>
        <begin position="144"/>
        <end position="163"/>
    </location>
</feature>